<gene>
    <name evidence="1" type="ORF">ADIS_1262</name>
</gene>
<protein>
    <recommendedName>
        <fullName evidence="3">Rhs family protein</fullName>
    </recommendedName>
</protein>
<keyword evidence="2" id="KW-1185">Reference proteome</keyword>
<sequence length="94" mass="10749">MTYYDKYYQPIQSISTLQLQGTVKTSTLYAFSGEVQKTVNTYSYTGGSKKVERRCTYDHAGRPLKVFHKINGNDEVMLGHFQYNVSSRLSPLLV</sequence>
<comment type="caution">
    <text evidence="1">The sequence shown here is derived from an EMBL/GenBank/DDBJ whole genome shotgun (WGS) entry which is preliminary data.</text>
</comment>
<dbReference type="Proteomes" id="UP000013909">
    <property type="component" value="Unassembled WGS sequence"/>
</dbReference>
<name>R7ZVA6_9BACT</name>
<evidence type="ECO:0008006" key="3">
    <source>
        <dbReference type="Google" id="ProtNLM"/>
    </source>
</evidence>
<dbReference type="EMBL" id="AQHR01000041">
    <property type="protein sequence ID" value="EON78065.1"/>
    <property type="molecule type" value="Genomic_DNA"/>
</dbReference>
<proteinExistence type="predicted"/>
<evidence type="ECO:0000313" key="1">
    <source>
        <dbReference type="EMBL" id="EON78065.1"/>
    </source>
</evidence>
<evidence type="ECO:0000313" key="2">
    <source>
        <dbReference type="Proteomes" id="UP000013909"/>
    </source>
</evidence>
<accession>R7ZVA6</accession>
<organism evidence="1 2">
    <name type="scientific">Lunatimonas lonarensis</name>
    <dbReference type="NCBI Taxonomy" id="1232681"/>
    <lineage>
        <taxon>Bacteria</taxon>
        <taxon>Pseudomonadati</taxon>
        <taxon>Bacteroidota</taxon>
        <taxon>Cytophagia</taxon>
        <taxon>Cytophagales</taxon>
        <taxon>Cyclobacteriaceae</taxon>
    </lineage>
</organism>
<reference evidence="1 2" key="1">
    <citation type="submission" date="2013-02" db="EMBL/GenBank/DDBJ databases">
        <title>A novel strain isolated from Lonar lake, Maharashtra, India.</title>
        <authorList>
            <person name="Singh A."/>
        </authorList>
    </citation>
    <scope>NUCLEOTIDE SEQUENCE [LARGE SCALE GENOMIC DNA]</scope>
    <source>
        <strain evidence="1 2">AK24</strain>
    </source>
</reference>
<dbReference type="AlphaFoldDB" id="R7ZVA6"/>